<dbReference type="RefSeq" id="WP_152780040.1">
    <property type="nucleotide sequence ID" value="NZ_BAABEQ010000060.1"/>
</dbReference>
<dbReference type="PANTHER" id="PTHR11712">
    <property type="entry name" value="POLYKETIDE SYNTHASE-RELATED"/>
    <property type="match status" value="1"/>
</dbReference>
<protein>
    <recommendedName>
        <fullName evidence="5">Ketosynthase family 3 (KS3) domain-containing protein</fullName>
    </recommendedName>
</protein>
<gene>
    <name evidence="6" type="ORF">FNH04_03115</name>
</gene>
<dbReference type="AlphaFoldDB" id="A0A5N8VYG2"/>
<organism evidence="6 7">
    <name type="scientific">Streptomyces phyllanthi</name>
    <dbReference type="NCBI Taxonomy" id="1803180"/>
    <lineage>
        <taxon>Bacteria</taxon>
        <taxon>Bacillati</taxon>
        <taxon>Actinomycetota</taxon>
        <taxon>Actinomycetes</taxon>
        <taxon>Kitasatosporales</taxon>
        <taxon>Streptomycetaceae</taxon>
        <taxon>Streptomyces</taxon>
    </lineage>
</organism>
<name>A0A5N8VYG2_9ACTN</name>
<proteinExistence type="inferred from homology"/>
<dbReference type="EMBL" id="VJZE01000009">
    <property type="protein sequence ID" value="MPY38965.1"/>
    <property type="molecule type" value="Genomic_DNA"/>
</dbReference>
<comment type="similarity">
    <text evidence="1 4">Belongs to the thiolase-like superfamily. Beta-ketoacyl-ACP synthases family.</text>
</comment>
<dbReference type="InterPro" id="IPR014030">
    <property type="entry name" value="Ketoacyl_synth_N"/>
</dbReference>
<evidence type="ECO:0000256" key="4">
    <source>
        <dbReference type="RuleBase" id="RU003694"/>
    </source>
</evidence>
<evidence type="ECO:0000256" key="1">
    <source>
        <dbReference type="ARBA" id="ARBA00008467"/>
    </source>
</evidence>
<dbReference type="Pfam" id="PF00109">
    <property type="entry name" value="ketoacyl-synt"/>
    <property type="match status" value="1"/>
</dbReference>
<evidence type="ECO:0000313" key="6">
    <source>
        <dbReference type="EMBL" id="MPY38965.1"/>
    </source>
</evidence>
<dbReference type="GO" id="GO:0004315">
    <property type="term" value="F:3-oxoacyl-[acyl-carrier-protein] synthase activity"/>
    <property type="evidence" value="ECO:0007669"/>
    <property type="project" value="InterPro"/>
</dbReference>
<dbReference type="InterPro" id="IPR018201">
    <property type="entry name" value="Ketoacyl_synth_AS"/>
</dbReference>
<dbReference type="PROSITE" id="PS52004">
    <property type="entry name" value="KS3_2"/>
    <property type="match status" value="1"/>
</dbReference>
<comment type="caution">
    <text evidence="6">The sequence shown here is derived from an EMBL/GenBank/DDBJ whole genome shotgun (WGS) entry which is preliminary data.</text>
</comment>
<keyword evidence="3" id="KW-0012">Acyltransferase</keyword>
<dbReference type="InterPro" id="IPR020841">
    <property type="entry name" value="PKS_Beta-ketoAc_synthase_dom"/>
</dbReference>
<dbReference type="Proteomes" id="UP000326979">
    <property type="component" value="Unassembled WGS sequence"/>
</dbReference>
<dbReference type="Gene3D" id="3.40.47.10">
    <property type="match status" value="3"/>
</dbReference>
<evidence type="ECO:0000259" key="5">
    <source>
        <dbReference type="PROSITE" id="PS52004"/>
    </source>
</evidence>
<accession>A0A5N8VYG2</accession>
<keyword evidence="7" id="KW-1185">Reference proteome</keyword>
<dbReference type="SMART" id="SM00825">
    <property type="entry name" value="PKS_KS"/>
    <property type="match status" value="1"/>
</dbReference>
<feature type="domain" description="Ketosynthase family 3 (KS3)" evidence="5">
    <location>
        <begin position="1"/>
        <end position="388"/>
    </location>
</feature>
<dbReference type="SUPFAM" id="SSF53901">
    <property type="entry name" value="Thiolase-like"/>
    <property type="match status" value="3"/>
</dbReference>
<dbReference type="GO" id="GO:0006633">
    <property type="term" value="P:fatty acid biosynthetic process"/>
    <property type="evidence" value="ECO:0007669"/>
    <property type="project" value="InterPro"/>
</dbReference>
<evidence type="ECO:0000256" key="2">
    <source>
        <dbReference type="ARBA" id="ARBA00022679"/>
    </source>
</evidence>
<dbReference type="Pfam" id="PF02801">
    <property type="entry name" value="Ketoacyl-synt_C"/>
    <property type="match status" value="1"/>
</dbReference>
<sequence>MPQVVITGIGCVSPFGNGLNAFINGLHEGRDTEEPKTFSTENYRIHGVYHAETPDIRPGARDFPHALALQALTEAMDDADVERGRFPECGLALASTSAGWHLPGESLDPGRLSTAAEDDAVLLLKQGPGLVLAEEWRLDGPHCTTSSACAASTGAVAWAMERIRRQETPLMAVGAVDVLTEVVFAGFHSMRLLSPTTTRPFASRRSGFVLAEGAAFVILEEAEHARKRGATALAALTGWGGSSDASHLTTPSADGIARSLRAALTDGGRAAEDIRVYHAHGTASAASDIAEADAVAKTLAPAGGSLRATAIKGMCGHTEGAAGLFSVIAAVECARRDRLPPLRDADQMDPRCAVLSSATNEQSNSSALPALVHASGFGGANCTVLVDRPDVRQLESRPGARVVIRLAAQADSVHGVRTTLFAPAAEPSTPPRVSPWERTVAPDRVTELLAEATGAALGSVTLDLAERIRGGGLLTGTAFGGQAHHARMHAALGKARGRGVDPLDFARSTFNVPASQCSIAYGIQGRVESYIGGSAGVEALLSAIDLVAAGRCDALLAAGYDAPENRLWRMATEPAVPAAATVLLVEAESAAGAPAIEVAGHRRLAPTTRQRTATALHAAVLALDESDPVEEIWLDASGLTPGQEESFLGIESRHCRVLRSLAGAASPLDQHVAAMARLLAGEARALTLVTTAPHAASAAIRYQRTLP</sequence>
<reference evidence="6 7" key="1">
    <citation type="submission" date="2019-07" db="EMBL/GenBank/DDBJ databases">
        <title>New species of Amycolatopsis and Streptomyces.</title>
        <authorList>
            <person name="Duangmal K."/>
            <person name="Teo W.F.A."/>
            <person name="Lipun K."/>
        </authorList>
    </citation>
    <scope>NUCLEOTIDE SEQUENCE [LARGE SCALE GENOMIC DNA]</scope>
    <source>
        <strain evidence="6 7">TISTR 2346</strain>
    </source>
</reference>
<dbReference type="PROSITE" id="PS00606">
    <property type="entry name" value="KS3_1"/>
    <property type="match status" value="1"/>
</dbReference>
<dbReference type="OrthoDB" id="3924744at2"/>
<dbReference type="InterPro" id="IPR016039">
    <property type="entry name" value="Thiolase-like"/>
</dbReference>
<dbReference type="InterPro" id="IPR000794">
    <property type="entry name" value="Beta-ketoacyl_synthase"/>
</dbReference>
<dbReference type="InterPro" id="IPR014031">
    <property type="entry name" value="Ketoacyl_synth_C"/>
</dbReference>
<evidence type="ECO:0000256" key="3">
    <source>
        <dbReference type="ARBA" id="ARBA00023315"/>
    </source>
</evidence>
<keyword evidence="2 4" id="KW-0808">Transferase</keyword>
<evidence type="ECO:0000313" key="7">
    <source>
        <dbReference type="Proteomes" id="UP000326979"/>
    </source>
</evidence>
<dbReference type="PANTHER" id="PTHR11712:SF336">
    <property type="entry name" value="3-OXOACYL-[ACYL-CARRIER-PROTEIN] SYNTHASE, MITOCHONDRIAL"/>
    <property type="match status" value="1"/>
</dbReference>